<gene>
    <name evidence="1" type="ORF">SAMN05660831_00228</name>
</gene>
<keyword evidence="2" id="KW-1185">Reference proteome</keyword>
<dbReference type="InterPro" id="IPR018841">
    <property type="entry name" value="DUF2442"/>
</dbReference>
<dbReference type="SUPFAM" id="SSF143880">
    <property type="entry name" value="NE0471 N-terminal domain-like"/>
    <property type="match status" value="1"/>
</dbReference>
<proteinExistence type="predicted"/>
<sequence length="95" mass="10664">MIAVDEAKHVEGYKIWLRFSDGEEGIVDFSDIIERFAAAQPLKDPSEFLSFYLDGWPTLAWPCGFDYSPQALYSLATGKNAWDQAENEAEPASVE</sequence>
<dbReference type="OrthoDB" id="9803723at2"/>
<evidence type="ECO:0000313" key="1">
    <source>
        <dbReference type="EMBL" id="SFC95636.1"/>
    </source>
</evidence>
<dbReference type="Gene3D" id="3.30.2020.10">
    <property type="entry name" value="NE0471-like N-terminal domain"/>
    <property type="match status" value="1"/>
</dbReference>
<dbReference type="InterPro" id="IPR036782">
    <property type="entry name" value="NE0471-like_N"/>
</dbReference>
<name>A0A1I1NE24_9GAMM</name>
<dbReference type="AlphaFoldDB" id="A0A1I1NE24"/>
<organism evidence="1 2">
    <name type="scientific">Thiohalospira halophila DSM 15071</name>
    <dbReference type="NCBI Taxonomy" id="1123397"/>
    <lineage>
        <taxon>Bacteria</taxon>
        <taxon>Pseudomonadati</taxon>
        <taxon>Pseudomonadota</taxon>
        <taxon>Gammaproteobacteria</taxon>
        <taxon>Thiohalospirales</taxon>
        <taxon>Thiohalospiraceae</taxon>
        <taxon>Thiohalospira</taxon>
    </lineage>
</organism>
<evidence type="ECO:0000313" key="2">
    <source>
        <dbReference type="Proteomes" id="UP000198611"/>
    </source>
</evidence>
<evidence type="ECO:0008006" key="3">
    <source>
        <dbReference type="Google" id="ProtNLM"/>
    </source>
</evidence>
<dbReference type="EMBL" id="FOMJ01000001">
    <property type="protein sequence ID" value="SFC95636.1"/>
    <property type="molecule type" value="Genomic_DNA"/>
</dbReference>
<dbReference type="Pfam" id="PF10387">
    <property type="entry name" value="DUF2442"/>
    <property type="match status" value="1"/>
</dbReference>
<protein>
    <recommendedName>
        <fullName evidence="3">DUF2442 domain-containing protein</fullName>
    </recommendedName>
</protein>
<accession>A0A1I1NE24</accession>
<dbReference type="RefSeq" id="WP_093426916.1">
    <property type="nucleotide sequence ID" value="NZ_FOMJ01000001.1"/>
</dbReference>
<dbReference type="STRING" id="1123397.SAMN05660831_00228"/>
<dbReference type="Proteomes" id="UP000198611">
    <property type="component" value="Unassembled WGS sequence"/>
</dbReference>
<reference evidence="1 2" key="1">
    <citation type="submission" date="2016-10" db="EMBL/GenBank/DDBJ databases">
        <authorList>
            <person name="de Groot N.N."/>
        </authorList>
    </citation>
    <scope>NUCLEOTIDE SEQUENCE [LARGE SCALE GENOMIC DNA]</scope>
    <source>
        <strain evidence="1 2">HL3</strain>
    </source>
</reference>